<name>A0A381Y6W6_9ZZZZ</name>
<protein>
    <recommendedName>
        <fullName evidence="3">Right handed beta helix domain-containing protein</fullName>
    </recommendedName>
</protein>
<keyword evidence="1" id="KW-0812">Transmembrane</keyword>
<reference evidence="2" key="1">
    <citation type="submission" date="2018-05" db="EMBL/GenBank/DDBJ databases">
        <authorList>
            <person name="Lanie J.A."/>
            <person name="Ng W.-L."/>
            <person name="Kazmierczak K.M."/>
            <person name="Andrzejewski T.M."/>
            <person name="Davidsen T.M."/>
            <person name="Wayne K.J."/>
            <person name="Tettelin H."/>
            <person name="Glass J.I."/>
            <person name="Rusch D."/>
            <person name="Podicherti R."/>
            <person name="Tsui H.-C.T."/>
            <person name="Winkler M.E."/>
        </authorList>
    </citation>
    <scope>NUCLEOTIDE SEQUENCE</scope>
</reference>
<dbReference type="AlphaFoldDB" id="A0A381Y6W6"/>
<evidence type="ECO:0000313" key="2">
    <source>
        <dbReference type="EMBL" id="SVA72846.1"/>
    </source>
</evidence>
<gene>
    <name evidence="2" type="ORF">METZ01_LOCUS125700</name>
</gene>
<evidence type="ECO:0008006" key="3">
    <source>
        <dbReference type="Google" id="ProtNLM"/>
    </source>
</evidence>
<feature type="transmembrane region" description="Helical" evidence="1">
    <location>
        <begin position="17"/>
        <end position="39"/>
    </location>
</feature>
<dbReference type="EMBL" id="UINC01017542">
    <property type="protein sequence ID" value="SVA72846.1"/>
    <property type="molecule type" value="Genomic_DNA"/>
</dbReference>
<evidence type="ECO:0000256" key="1">
    <source>
        <dbReference type="SAM" id="Phobius"/>
    </source>
</evidence>
<organism evidence="2">
    <name type="scientific">marine metagenome</name>
    <dbReference type="NCBI Taxonomy" id="408172"/>
    <lineage>
        <taxon>unclassified sequences</taxon>
        <taxon>metagenomes</taxon>
        <taxon>ecological metagenomes</taxon>
    </lineage>
</organism>
<sequence length="789" mass="89647">MIISSNITIKNLPLKSLWWILSAIKTCLLFVGILSIGLITSHMLRDDNNNDKLYFLLLNKFSEYFIGGEFAVDNFNELSEVIAGAVRGFIKDNDYDHINMKIRQNNRVKLLDSTKKKFSYVAAKLEVYDNQNNKKEIKVKVRRKGDRVIHFAENDTESYRVNIRGDDRFQGFEEFSIHHPVIRNFTWEMLLSRVMLDNGLLSVRTKPINFSVNGDGDVLRFVEEVPGKELLEAQGRKEGPIFGLNEEVSSSFSSSVFDVYDRKIWLSDRRFAMYSSSIEVLNKTRNILNSNKYTHTEINKFIEEHYDVKLWARYFAISDLFGSYHGTVSKSVKFYYNPATTLFEPIFFDGHVGAGKFDNFILVDFRNKKDSVACEWICDEHEFYSMFFGSDEFYKEYISYLEIVSTEVFVKSVINENIDWLSELNDQIYSRLMLSDKIFHRGLTPYHFDHSLLSQRKQLIRGRLGEIVTNGIIEKDNRLVKHHEIKDCLVEVDNQKNKQRVSIQSGDILCELRDFLLEKNLVEFDDGVFLFTGNIDLNNDASSHDDVSFNLKKSQLVFLDSTVDVNNLTINGGTDLHLHDVLWSGVLNFIRSRVVSTGGINVFGSSSEDALNFVASNSEINKIIVSRSLSDGIDVDFGSFKVGSIKCKQIGNDCLDTSAAQVEITSLDAISVGDKAVSAGEGSSLVIESISSKSSSIGVVAKDSSKVRVGVLDVEDNDVDIAIYSKKSEYHHPSSLSVNEYVSDSYKVLFEEGSHVEISNYSNYQFYPKGAIAKMMYGNQFGSPTIKTR</sequence>
<keyword evidence="1" id="KW-1133">Transmembrane helix</keyword>
<proteinExistence type="predicted"/>
<keyword evidence="1" id="KW-0472">Membrane</keyword>
<accession>A0A381Y6W6</accession>